<comment type="caution">
    <text evidence="3">The sequence shown here is derived from an EMBL/GenBank/DDBJ whole genome shotgun (WGS) entry which is preliminary data.</text>
</comment>
<keyword evidence="1" id="KW-0472">Membrane</keyword>
<evidence type="ECO:0000313" key="3">
    <source>
        <dbReference type="EMBL" id="RAR63056.1"/>
    </source>
</evidence>
<dbReference type="InterPro" id="IPR007138">
    <property type="entry name" value="ABM_dom"/>
</dbReference>
<protein>
    <recommendedName>
        <fullName evidence="2">ABM domain-containing protein</fullName>
    </recommendedName>
</protein>
<dbReference type="InterPro" id="IPR011008">
    <property type="entry name" value="Dimeric_a/b-barrel"/>
</dbReference>
<keyword evidence="1" id="KW-1133">Transmembrane helix</keyword>
<proteinExistence type="predicted"/>
<dbReference type="Gene3D" id="3.30.70.100">
    <property type="match status" value="1"/>
</dbReference>
<dbReference type="AlphaFoldDB" id="A0A328XXM7"/>
<dbReference type="PANTHER" id="PTHR40057:SF1">
    <property type="entry name" value="SLR1162 PROTEIN"/>
    <property type="match status" value="1"/>
</dbReference>
<name>A0A328XXM7_9GAMM</name>
<feature type="transmembrane region" description="Helical" evidence="1">
    <location>
        <begin position="116"/>
        <end position="140"/>
    </location>
</feature>
<dbReference type="Proteomes" id="UP000249700">
    <property type="component" value="Unassembled WGS sequence"/>
</dbReference>
<dbReference type="InterPro" id="IPR038762">
    <property type="entry name" value="ABM_predict"/>
</dbReference>
<feature type="transmembrane region" description="Helical" evidence="1">
    <location>
        <begin position="146"/>
        <end position="164"/>
    </location>
</feature>
<reference evidence="3 4" key="1">
    <citation type="submission" date="2018-06" db="EMBL/GenBank/DDBJ databases">
        <title>Comparative analysis of microorganisms from saline springs in Andes Mountain Range, Colombia.</title>
        <authorList>
            <person name="Rubin E."/>
        </authorList>
    </citation>
    <scope>NUCLEOTIDE SEQUENCE [LARGE SCALE GENOMIC DNA]</scope>
    <source>
        <strain evidence="3 4">USBA-857</strain>
    </source>
</reference>
<dbReference type="Pfam" id="PF03992">
    <property type="entry name" value="ABM"/>
    <property type="match status" value="1"/>
</dbReference>
<evidence type="ECO:0000259" key="2">
    <source>
        <dbReference type="Pfam" id="PF03992"/>
    </source>
</evidence>
<feature type="domain" description="ABM" evidence="2">
    <location>
        <begin position="5"/>
        <end position="78"/>
    </location>
</feature>
<dbReference type="RefSeq" id="WP_181463040.1">
    <property type="nucleotide sequence ID" value="NZ_JBAVQX010000046.1"/>
</dbReference>
<keyword evidence="1" id="KW-0812">Transmembrane</keyword>
<dbReference type="EMBL" id="QLSX01000003">
    <property type="protein sequence ID" value="RAR63056.1"/>
    <property type="molecule type" value="Genomic_DNA"/>
</dbReference>
<dbReference type="SUPFAM" id="SSF54909">
    <property type="entry name" value="Dimeric alpha+beta barrel"/>
    <property type="match status" value="1"/>
</dbReference>
<accession>A0A328XXM7</accession>
<evidence type="ECO:0000256" key="1">
    <source>
        <dbReference type="SAM" id="Phobius"/>
    </source>
</evidence>
<organism evidence="3 4">
    <name type="scientific">Onishia taeanensis</name>
    <dbReference type="NCBI Taxonomy" id="284577"/>
    <lineage>
        <taxon>Bacteria</taxon>
        <taxon>Pseudomonadati</taxon>
        <taxon>Pseudomonadota</taxon>
        <taxon>Gammaproteobacteria</taxon>
        <taxon>Oceanospirillales</taxon>
        <taxon>Halomonadaceae</taxon>
        <taxon>Onishia</taxon>
    </lineage>
</organism>
<dbReference type="PANTHER" id="PTHR40057">
    <property type="entry name" value="SLR1162 PROTEIN"/>
    <property type="match status" value="1"/>
</dbReference>
<sequence>MSTEPVTLMVARRVARGRYRDFTAWLDEGRELACDYPGYLGSGVLAPPHGDDEYQIIFRFEDAETMRAWEHSASRRAWLGRGEGLYEAPQEYRATGIDRWFQDAQGNTPPRWKQAVAIWLAFFPVSLMFQLLFGQLLAGLPLVPRVLVSTLILTPVMVFLFIPLSTRLLAPWLHGEVTIMARLARLLPHHRA</sequence>
<gene>
    <name evidence="3" type="ORF">BCL93_103289</name>
</gene>
<evidence type="ECO:0000313" key="4">
    <source>
        <dbReference type="Proteomes" id="UP000249700"/>
    </source>
</evidence>